<evidence type="ECO:0000256" key="1">
    <source>
        <dbReference type="ARBA" id="ARBA00023125"/>
    </source>
</evidence>
<proteinExistence type="predicted"/>
<dbReference type="RefSeq" id="WP_114589313.1">
    <property type="nucleotide sequence ID" value="NZ_JBHLHV010000001.1"/>
</dbReference>
<dbReference type="EMBL" id="JBHLHV010000001">
    <property type="protein sequence ID" value="MFB8892971.1"/>
    <property type="molecule type" value="Genomic_DNA"/>
</dbReference>
<dbReference type="Gene3D" id="1.10.357.10">
    <property type="entry name" value="Tetracycline Repressor, domain 2"/>
    <property type="match status" value="1"/>
</dbReference>
<accession>A0ABV5ESL8</accession>
<feature type="DNA-binding region" description="H-T-H motif" evidence="2">
    <location>
        <begin position="29"/>
        <end position="48"/>
    </location>
</feature>
<reference evidence="4 5" key="1">
    <citation type="submission" date="2024-08" db="EMBL/GenBank/DDBJ databases">
        <title>Heavy metals resistant antinobacteria isolated from wastewater.</title>
        <authorList>
            <person name="Roman Ponce B."/>
            <person name="Blanco Mercado M.A."/>
            <person name="Avila Aldana I.N."/>
            <person name="Morales Arrieta S."/>
        </authorList>
    </citation>
    <scope>NUCLEOTIDE SEQUENCE [LARGE SCALE GENOMIC DNA]</scope>
    <source>
        <strain evidence="5">sma-1</strain>
    </source>
</reference>
<keyword evidence="1 2" id="KW-0238">DNA-binding</keyword>
<dbReference type="PROSITE" id="PS50977">
    <property type="entry name" value="HTH_TETR_2"/>
    <property type="match status" value="1"/>
</dbReference>
<dbReference type="SUPFAM" id="SSF46689">
    <property type="entry name" value="Homeodomain-like"/>
    <property type="match status" value="1"/>
</dbReference>
<feature type="domain" description="HTH tetR-type" evidence="3">
    <location>
        <begin position="6"/>
        <end position="66"/>
    </location>
</feature>
<comment type="caution">
    <text evidence="4">The sequence shown here is derived from an EMBL/GenBank/DDBJ whole genome shotgun (WGS) entry which is preliminary data.</text>
</comment>
<gene>
    <name evidence="4" type="ORF">AB7P39_08960</name>
</gene>
<evidence type="ECO:0000313" key="5">
    <source>
        <dbReference type="Proteomes" id="UP001589643"/>
    </source>
</evidence>
<dbReference type="Proteomes" id="UP001589643">
    <property type="component" value="Unassembled WGS sequence"/>
</dbReference>
<dbReference type="InterPro" id="IPR001647">
    <property type="entry name" value="HTH_TetR"/>
</dbReference>
<dbReference type="Pfam" id="PF00440">
    <property type="entry name" value="TetR_N"/>
    <property type="match status" value="1"/>
</dbReference>
<protein>
    <submittedName>
        <fullName evidence="4">TetR/AcrR family transcriptional regulator</fullName>
    </submittedName>
</protein>
<name>A0ABV5ESL8_9MICO</name>
<evidence type="ECO:0000313" key="4">
    <source>
        <dbReference type="EMBL" id="MFB8892971.1"/>
    </source>
</evidence>
<dbReference type="InterPro" id="IPR009057">
    <property type="entry name" value="Homeodomain-like_sf"/>
</dbReference>
<organism evidence="4 5">
    <name type="scientific">Microbacterium plantarum</name>
    <dbReference type="NCBI Taxonomy" id="1816425"/>
    <lineage>
        <taxon>Bacteria</taxon>
        <taxon>Bacillati</taxon>
        <taxon>Actinomycetota</taxon>
        <taxon>Actinomycetes</taxon>
        <taxon>Micrococcales</taxon>
        <taxon>Microbacteriaceae</taxon>
        <taxon>Microbacterium</taxon>
    </lineage>
</organism>
<evidence type="ECO:0000256" key="2">
    <source>
        <dbReference type="PROSITE-ProRule" id="PRU00335"/>
    </source>
</evidence>
<keyword evidence="5" id="KW-1185">Reference proteome</keyword>
<sequence length="182" mass="19626">MDPRSMRSREALRRAALDLAAVRPLADLSVSEICRTAGVTRDTFYRHADSPVALVADALSVELAEALSDVGELDSLSTAEALLLSHVKKRADVYRGALHPSLAAPIRGVLERVVAGGLEEWLARHPEIEPPAMDDQPTREIAVAYAAGGTVAAIEVWLRSGADDVAWATRAILAASPEWWLR</sequence>
<evidence type="ECO:0000259" key="3">
    <source>
        <dbReference type="PROSITE" id="PS50977"/>
    </source>
</evidence>